<dbReference type="SMART" id="SM00974">
    <property type="entry name" value="T5orf172"/>
    <property type="match status" value="1"/>
</dbReference>
<reference evidence="3" key="1">
    <citation type="journal article" date="2023" name="Mol. Phylogenet. Evol.">
        <title>Genome-scale phylogeny and comparative genomics of the fungal order Sordariales.</title>
        <authorList>
            <person name="Hensen N."/>
            <person name="Bonometti L."/>
            <person name="Westerberg I."/>
            <person name="Brannstrom I.O."/>
            <person name="Guillou S."/>
            <person name="Cros-Aarteil S."/>
            <person name="Calhoun S."/>
            <person name="Haridas S."/>
            <person name="Kuo A."/>
            <person name="Mondo S."/>
            <person name="Pangilinan J."/>
            <person name="Riley R."/>
            <person name="LaButti K."/>
            <person name="Andreopoulos B."/>
            <person name="Lipzen A."/>
            <person name="Chen C."/>
            <person name="Yan M."/>
            <person name="Daum C."/>
            <person name="Ng V."/>
            <person name="Clum A."/>
            <person name="Steindorff A."/>
            <person name="Ohm R.A."/>
            <person name="Martin F."/>
            <person name="Silar P."/>
            <person name="Natvig D.O."/>
            <person name="Lalanne C."/>
            <person name="Gautier V."/>
            <person name="Ament-Velasquez S.L."/>
            <person name="Kruys A."/>
            <person name="Hutchinson M.I."/>
            <person name="Powell A.J."/>
            <person name="Barry K."/>
            <person name="Miller A.N."/>
            <person name="Grigoriev I.V."/>
            <person name="Debuchy R."/>
            <person name="Gladieux P."/>
            <person name="Hiltunen Thoren M."/>
            <person name="Johannesson H."/>
        </authorList>
    </citation>
    <scope>NUCLEOTIDE SEQUENCE</scope>
    <source>
        <strain evidence="3">CBS 141.50</strain>
    </source>
</reference>
<comment type="caution">
    <text evidence="3">The sequence shown here is derived from an EMBL/GenBank/DDBJ whole genome shotgun (WGS) entry which is preliminary data.</text>
</comment>
<feature type="compositionally biased region" description="Acidic residues" evidence="1">
    <location>
        <begin position="403"/>
        <end position="414"/>
    </location>
</feature>
<organism evidence="3 4">
    <name type="scientific">Dichotomopilus funicola</name>
    <dbReference type="NCBI Taxonomy" id="1934379"/>
    <lineage>
        <taxon>Eukaryota</taxon>
        <taxon>Fungi</taxon>
        <taxon>Dikarya</taxon>
        <taxon>Ascomycota</taxon>
        <taxon>Pezizomycotina</taxon>
        <taxon>Sordariomycetes</taxon>
        <taxon>Sordariomycetidae</taxon>
        <taxon>Sordariales</taxon>
        <taxon>Chaetomiaceae</taxon>
        <taxon>Dichotomopilus</taxon>
    </lineage>
</organism>
<feature type="compositionally biased region" description="Basic and acidic residues" evidence="1">
    <location>
        <begin position="470"/>
        <end position="489"/>
    </location>
</feature>
<name>A0AAN6ZJL0_9PEZI</name>
<dbReference type="Pfam" id="PF10544">
    <property type="entry name" value="T5orf172"/>
    <property type="match status" value="1"/>
</dbReference>
<feature type="compositionally biased region" description="Low complexity" evidence="1">
    <location>
        <begin position="63"/>
        <end position="72"/>
    </location>
</feature>
<reference evidence="3" key="2">
    <citation type="submission" date="2023-05" db="EMBL/GenBank/DDBJ databases">
        <authorList>
            <consortium name="Lawrence Berkeley National Laboratory"/>
            <person name="Steindorff A."/>
            <person name="Hensen N."/>
            <person name="Bonometti L."/>
            <person name="Westerberg I."/>
            <person name="Brannstrom I.O."/>
            <person name="Guillou S."/>
            <person name="Cros-Aarteil S."/>
            <person name="Calhoun S."/>
            <person name="Haridas S."/>
            <person name="Kuo A."/>
            <person name="Mondo S."/>
            <person name="Pangilinan J."/>
            <person name="Riley R."/>
            <person name="Labutti K."/>
            <person name="Andreopoulos B."/>
            <person name="Lipzen A."/>
            <person name="Chen C."/>
            <person name="Yanf M."/>
            <person name="Daum C."/>
            <person name="Ng V."/>
            <person name="Clum A."/>
            <person name="Ohm R."/>
            <person name="Martin F."/>
            <person name="Silar P."/>
            <person name="Natvig D."/>
            <person name="Lalanne C."/>
            <person name="Gautier V."/>
            <person name="Ament-Velasquez S.L."/>
            <person name="Kruys A."/>
            <person name="Hutchinson M.I."/>
            <person name="Powell A.J."/>
            <person name="Barry K."/>
            <person name="Miller A.N."/>
            <person name="Grigoriev I.V."/>
            <person name="Debuchy R."/>
            <person name="Gladieux P."/>
            <person name="Thoren M.H."/>
            <person name="Johannesson H."/>
        </authorList>
    </citation>
    <scope>NUCLEOTIDE SEQUENCE</scope>
    <source>
        <strain evidence="3">CBS 141.50</strain>
    </source>
</reference>
<proteinExistence type="predicted"/>
<evidence type="ECO:0000256" key="1">
    <source>
        <dbReference type="SAM" id="MobiDB-lite"/>
    </source>
</evidence>
<protein>
    <submittedName>
        <fullName evidence="3">T5orf172 domain-containing protein</fullName>
    </submittedName>
</protein>
<evidence type="ECO:0000313" key="4">
    <source>
        <dbReference type="Proteomes" id="UP001302676"/>
    </source>
</evidence>
<feature type="region of interest" description="Disordered" evidence="1">
    <location>
        <begin position="401"/>
        <end position="509"/>
    </location>
</feature>
<accession>A0AAN6ZJL0</accession>
<feature type="domain" description="Bacteriophage T5 Orf172 DNA-binding" evidence="2">
    <location>
        <begin position="151"/>
        <end position="242"/>
    </location>
</feature>
<feature type="region of interest" description="Disordered" evidence="1">
    <location>
        <begin position="63"/>
        <end position="93"/>
    </location>
</feature>
<evidence type="ECO:0000313" key="3">
    <source>
        <dbReference type="EMBL" id="KAK4139974.1"/>
    </source>
</evidence>
<dbReference type="RefSeq" id="XP_062633345.1">
    <property type="nucleotide sequence ID" value="XM_062782132.1"/>
</dbReference>
<feature type="region of interest" description="Disordered" evidence="1">
    <location>
        <begin position="1"/>
        <end position="47"/>
    </location>
</feature>
<dbReference type="GeneID" id="87818745"/>
<gene>
    <name evidence="3" type="ORF">C8A04DRAFT_32545</name>
</gene>
<keyword evidence="4" id="KW-1185">Reference proteome</keyword>
<dbReference type="Proteomes" id="UP001302676">
    <property type="component" value="Unassembled WGS sequence"/>
</dbReference>
<dbReference type="AlphaFoldDB" id="A0AAN6ZJL0"/>
<sequence length="509" mass="57198">MSPEPKRKPKTQRLAGEDEPAILSSPSERRTGQQANPLKPLTPKRISPTVTVLQDAAIDIASPEVESPSVSVAKRRASAPPKPSTPSSRPKPRLHFARPAAETRSANNPFPLRIPQLFRTTDVAIENLIRRSAVASKPGSSAFVYVLTAVHEGEQIVKIGHTTKFVERRVRQIEHQCRCIRFDRVSIDMPHPQIERYYTTVEKLAHAELQHLQYTFNCCCGQRHKEYFKVDRDIACHVVKRWVRFCKAGPWRSTLGEKLEVKHHWDDRLMGWRKGLDDPPKDLAALLGRWDRFVYVHWLEWVWYDVRVGSGWLVRFWREALAILACMLFKFRFGDRGWLAGLAEVIILMVLAKLLGFRSVVANGLLESLWEMVWSVTPMVLPAPSSHYSWEVVGSGISAECADKDEDDVDEDDIDGRADATVEDDTDDKGIGGGGNDRNQAQDNVEDGARDAEEWYQDVASGVQQLKNKGTKEGNGDNVHGDKKDEEVKGAGNGEAVDVELTQLSLVPS</sequence>
<dbReference type="InterPro" id="IPR018306">
    <property type="entry name" value="Phage_T5_Orf172_DNA-bd"/>
</dbReference>
<evidence type="ECO:0000259" key="2">
    <source>
        <dbReference type="SMART" id="SM00974"/>
    </source>
</evidence>
<dbReference type="EMBL" id="MU853644">
    <property type="protein sequence ID" value="KAK4139974.1"/>
    <property type="molecule type" value="Genomic_DNA"/>
</dbReference>